<dbReference type="EMBL" id="UASK01000015">
    <property type="protein sequence ID" value="SPX43276.1"/>
    <property type="molecule type" value="Genomic_DNA"/>
</dbReference>
<comment type="subcellular location">
    <subcellularLocation>
        <location evidence="1">Cell membrane</location>
        <topology evidence="1">Multi-pass membrane protein</topology>
    </subcellularLocation>
</comment>
<evidence type="ECO:0000256" key="3">
    <source>
        <dbReference type="ARBA" id="ARBA00022989"/>
    </source>
</evidence>
<evidence type="ECO:0000259" key="6">
    <source>
        <dbReference type="PROSITE" id="PS50929"/>
    </source>
</evidence>
<proteinExistence type="predicted"/>
<reference evidence="7 8" key="1">
    <citation type="submission" date="2018-06" db="EMBL/GenBank/DDBJ databases">
        <authorList>
            <consortium name="Pathogen Informatics"/>
            <person name="Doyle S."/>
        </authorList>
    </citation>
    <scope>NUCLEOTIDE SEQUENCE [LARGE SCALE GENOMIC DNA]</scope>
    <source>
        <strain evidence="7 8">NCTC11872</strain>
    </source>
</reference>
<keyword evidence="4 5" id="KW-0472">Membrane</keyword>
<dbReference type="SUPFAM" id="SSF90123">
    <property type="entry name" value="ABC transporter transmembrane region"/>
    <property type="match status" value="1"/>
</dbReference>
<dbReference type="Pfam" id="PF00664">
    <property type="entry name" value="ABC_membrane"/>
    <property type="match status" value="1"/>
</dbReference>
<keyword evidence="7" id="KW-0067">ATP-binding</keyword>
<feature type="transmembrane region" description="Helical" evidence="5">
    <location>
        <begin position="29"/>
        <end position="52"/>
    </location>
</feature>
<evidence type="ECO:0000256" key="4">
    <source>
        <dbReference type="ARBA" id="ARBA00023136"/>
    </source>
</evidence>
<dbReference type="Gene3D" id="1.20.1560.10">
    <property type="entry name" value="ABC transporter type 1, transmembrane domain"/>
    <property type="match status" value="1"/>
</dbReference>
<keyword evidence="2 5" id="KW-0812">Transmembrane</keyword>
<feature type="domain" description="ABC transmembrane type-1" evidence="6">
    <location>
        <begin position="32"/>
        <end position="127"/>
    </location>
</feature>
<evidence type="ECO:0000256" key="2">
    <source>
        <dbReference type="ARBA" id="ARBA00022692"/>
    </source>
</evidence>
<evidence type="ECO:0000313" key="7">
    <source>
        <dbReference type="EMBL" id="SPX43276.1"/>
    </source>
</evidence>
<dbReference type="GO" id="GO:0005886">
    <property type="term" value="C:plasma membrane"/>
    <property type="evidence" value="ECO:0007669"/>
    <property type="project" value="UniProtKB-SubCell"/>
</dbReference>
<gene>
    <name evidence="7" type="primary">msbA_2</name>
    <name evidence="7" type="ORF">NCTC11872_02939</name>
</gene>
<feature type="transmembrane region" description="Helical" evidence="5">
    <location>
        <begin position="72"/>
        <end position="96"/>
    </location>
</feature>
<dbReference type="GO" id="GO:0140359">
    <property type="term" value="F:ABC-type transporter activity"/>
    <property type="evidence" value="ECO:0007669"/>
    <property type="project" value="InterPro"/>
</dbReference>
<dbReference type="InterPro" id="IPR036640">
    <property type="entry name" value="ABC1_TM_sf"/>
</dbReference>
<keyword evidence="7" id="KW-0378">Hydrolase</keyword>
<keyword evidence="7" id="KW-0547">Nucleotide-binding</keyword>
<dbReference type="GO" id="GO:0016787">
    <property type="term" value="F:hydrolase activity"/>
    <property type="evidence" value="ECO:0007669"/>
    <property type="project" value="UniProtKB-KW"/>
</dbReference>
<dbReference type="PROSITE" id="PS50929">
    <property type="entry name" value="ABC_TM1F"/>
    <property type="match status" value="1"/>
</dbReference>
<dbReference type="InterPro" id="IPR011527">
    <property type="entry name" value="ABC1_TM_dom"/>
</dbReference>
<dbReference type="Proteomes" id="UP000249936">
    <property type="component" value="Unassembled WGS sequence"/>
</dbReference>
<evidence type="ECO:0000313" key="8">
    <source>
        <dbReference type="Proteomes" id="UP000249936"/>
    </source>
</evidence>
<evidence type="ECO:0000256" key="5">
    <source>
        <dbReference type="SAM" id="Phobius"/>
    </source>
</evidence>
<accession>A0A2X1RMV3</accession>
<sequence length="134" mass="15360">MQEQKLQENDFSTLQTFKRLWPMIKPFKAGLIVSGVALVFNALADSGLIYLLKPLLDDGFGKANHSFLKMMAFVVVGMIILRGITNFISNYCLAWVSGKVVMTMRRRLFKHLMFMPVSFFDQNSTGRFTFSDYL</sequence>
<dbReference type="EC" id="3.6.3.-" evidence="7"/>
<dbReference type="AlphaFoldDB" id="A0A2X1RMV3"/>
<evidence type="ECO:0000256" key="1">
    <source>
        <dbReference type="ARBA" id="ARBA00004651"/>
    </source>
</evidence>
<name>A0A2X1RMV3_HAEIF</name>
<keyword evidence="3 5" id="KW-1133">Transmembrane helix</keyword>
<protein>
    <submittedName>
        <fullName evidence="7">Fused lipid transporter subunits of ABC superfamily: membrane component/ATP-binding component</fullName>
        <ecNumber evidence="7">3.6.3.-</ecNumber>
    </submittedName>
</protein>
<organism evidence="7 8">
    <name type="scientific">Haemophilus influenzae</name>
    <dbReference type="NCBI Taxonomy" id="727"/>
    <lineage>
        <taxon>Bacteria</taxon>
        <taxon>Pseudomonadati</taxon>
        <taxon>Pseudomonadota</taxon>
        <taxon>Gammaproteobacteria</taxon>
        <taxon>Pasteurellales</taxon>
        <taxon>Pasteurellaceae</taxon>
        <taxon>Haemophilus</taxon>
    </lineage>
</organism>
<dbReference type="GO" id="GO:0005524">
    <property type="term" value="F:ATP binding"/>
    <property type="evidence" value="ECO:0007669"/>
    <property type="project" value="UniProtKB-KW"/>
</dbReference>